<gene>
    <name evidence="1" type="ORF">E3N88_13966</name>
</gene>
<name>A0A5N6P2Q8_9ASTR</name>
<accession>A0A5N6P2Q8</accession>
<protein>
    <submittedName>
        <fullName evidence="1">Uncharacterized protein</fullName>
    </submittedName>
</protein>
<dbReference type="Proteomes" id="UP000326396">
    <property type="component" value="Linkage Group LG15"/>
</dbReference>
<dbReference type="EMBL" id="SZYD01000007">
    <property type="protein sequence ID" value="KAD5802606.1"/>
    <property type="molecule type" value="Genomic_DNA"/>
</dbReference>
<sequence length="182" mass="20312">MVKPKLIPHFPGSDLAKVGFGFRLLEAIWRQLHAACLSAVAVAAAARALAPEQQAGAFEEGTCKISSETIEINNNNDALEGPIMVKVLRDHLAYYVNIWCEVAGTDMLRRTMWPVICGLLQWNFLLLAWLNTMVPIQLALGWVTWPVYGSCAARFRRALCWEYSGYWAKGGDGAGIYRFRCC</sequence>
<evidence type="ECO:0000313" key="1">
    <source>
        <dbReference type="EMBL" id="KAD5802606.1"/>
    </source>
</evidence>
<evidence type="ECO:0000313" key="2">
    <source>
        <dbReference type="Proteomes" id="UP000326396"/>
    </source>
</evidence>
<reference evidence="1 2" key="1">
    <citation type="submission" date="2019-05" db="EMBL/GenBank/DDBJ databases">
        <title>Mikania micrantha, genome provides insights into the molecular mechanism of rapid growth.</title>
        <authorList>
            <person name="Liu B."/>
        </authorList>
    </citation>
    <scope>NUCLEOTIDE SEQUENCE [LARGE SCALE GENOMIC DNA]</scope>
    <source>
        <strain evidence="1">NLD-2019</strain>
        <tissue evidence="1">Leaf</tissue>
    </source>
</reference>
<keyword evidence="2" id="KW-1185">Reference proteome</keyword>
<comment type="caution">
    <text evidence="1">The sequence shown here is derived from an EMBL/GenBank/DDBJ whole genome shotgun (WGS) entry which is preliminary data.</text>
</comment>
<proteinExistence type="predicted"/>
<dbReference type="AlphaFoldDB" id="A0A5N6P2Q8"/>
<organism evidence="1 2">
    <name type="scientific">Mikania micrantha</name>
    <name type="common">bitter vine</name>
    <dbReference type="NCBI Taxonomy" id="192012"/>
    <lineage>
        <taxon>Eukaryota</taxon>
        <taxon>Viridiplantae</taxon>
        <taxon>Streptophyta</taxon>
        <taxon>Embryophyta</taxon>
        <taxon>Tracheophyta</taxon>
        <taxon>Spermatophyta</taxon>
        <taxon>Magnoliopsida</taxon>
        <taxon>eudicotyledons</taxon>
        <taxon>Gunneridae</taxon>
        <taxon>Pentapetalae</taxon>
        <taxon>asterids</taxon>
        <taxon>campanulids</taxon>
        <taxon>Asterales</taxon>
        <taxon>Asteraceae</taxon>
        <taxon>Asteroideae</taxon>
        <taxon>Heliantheae alliance</taxon>
        <taxon>Eupatorieae</taxon>
        <taxon>Mikania</taxon>
    </lineage>
</organism>